<keyword evidence="5" id="KW-0496">Mitochondrion</keyword>
<evidence type="ECO:0000256" key="6">
    <source>
        <dbReference type="ARBA" id="ARBA00023274"/>
    </source>
</evidence>
<comment type="similarity">
    <text evidence="2">Belongs to the mitochondrion-specific ribosomal protein mL46 family.</text>
</comment>
<accession>A0A2R6PC37</accession>
<proteinExistence type="inferred from homology"/>
<protein>
    <recommendedName>
        <fullName evidence="7">Large ribosomal subunit protein mL46</fullName>
    </recommendedName>
</protein>
<keyword evidence="4" id="KW-0689">Ribosomal protein</keyword>
<dbReference type="InterPro" id="IPR015797">
    <property type="entry name" value="NUDIX_hydrolase-like_dom_sf"/>
</dbReference>
<feature type="region of interest" description="Disordered" evidence="8">
    <location>
        <begin position="129"/>
        <end position="150"/>
    </location>
</feature>
<comment type="caution">
    <text evidence="10">The sequence shown here is derived from an EMBL/GenBank/DDBJ whole genome shotgun (WGS) entry which is preliminary data.</text>
</comment>
<comment type="subcellular location">
    <subcellularLocation>
        <location evidence="1">Mitochondrion</location>
    </subcellularLocation>
</comment>
<dbReference type="InterPro" id="IPR040008">
    <property type="entry name" value="Ribosomal_mL46"/>
</dbReference>
<dbReference type="STRING" id="98765.A0A2R6PC37"/>
<evidence type="ECO:0000256" key="4">
    <source>
        <dbReference type="ARBA" id="ARBA00022980"/>
    </source>
</evidence>
<dbReference type="PANTHER" id="PTHR13124:SF12">
    <property type="entry name" value="LARGE RIBOSOMAL SUBUNIT PROTEIN ML46"/>
    <property type="match status" value="1"/>
</dbReference>
<keyword evidence="11" id="KW-1185">Reference proteome</keyword>
<evidence type="ECO:0000256" key="3">
    <source>
        <dbReference type="ARBA" id="ARBA00022946"/>
    </source>
</evidence>
<dbReference type="InterPro" id="IPR033650">
    <property type="entry name" value="Ribosomal_mL46_NUDIX"/>
</dbReference>
<evidence type="ECO:0000256" key="8">
    <source>
        <dbReference type="SAM" id="MobiDB-lite"/>
    </source>
</evidence>
<keyword evidence="6" id="KW-0687">Ribonucleoprotein</keyword>
<evidence type="ECO:0000256" key="7">
    <source>
        <dbReference type="ARBA" id="ARBA00035190"/>
    </source>
</evidence>
<evidence type="ECO:0000259" key="9">
    <source>
        <dbReference type="PROSITE" id="PS51462"/>
    </source>
</evidence>
<gene>
    <name evidence="10" type="ORF">PHLCEN_2v5009</name>
</gene>
<keyword evidence="3" id="KW-0809">Transit peptide</keyword>
<evidence type="ECO:0000256" key="2">
    <source>
        <dbReference type="ARBA" id="ARBA00009070"/>
    </source>
</evidence>
<dbReference type="CDD" id="cd04661">
    <property type="entry name" value="NUDIX_MRP_L46"/>
    <property type="match status" value="1"/>
</dbReference>
<evidence type="ECO:0000256" key="5">
    <source>
        <dbReference type="ARBA" id="ARBA00023128"/>
    </source>
</evidence>
<dbReference type="PANTHER" id="PTHR13124">
    <property type="entry name" value="39S RIBOSOMAL PROTEIN L46, MITOCHONDRIAL PRECURSOR-RELATED"/>
    <property type="match status" value="1"/>
</dbReference>
<dbReference type="EMBL" id="MLYV02000502">
    <property type="protein sequence ID" value="PSR88860.1"/>
    <property type="molecule type" value="Genomic_DNA"/>
</dbReference>
<dbReference type="Proteomes" id="UP000186601">
    <property type="component" value="Unassembled WGS sequence"/>
</dbReference>
<feature type="compositionally biased region" description="Basic and acidic residues" evidence="8">
    <location>
        <begin position="137"/>
        <end position="150"/>
    </location>
</feature>
<evidence type="ECO:0000313" key="11">
    <source>
        <dbReference type="Proteomes" id="UP000186601"/>
    </source>
</evidence>
<dbReference type="InterPro" id="IPR000086">
    <property type="entry name" value="NUDIX_hydrolase_dom"/>
</dbReference>
<dbReference type="AlphaFoldDB" id="A0A2R6PC37"/>
<sequence>MSTHLKSTPPHVPASQTTGQKSDTASIIYTGVIVNRNPIITRTPTAFERAYYAYHSRIERALHNPFPSEFYFKSGSIIEGQFEKEEKVREREAFGRPVRRVEEWRRKLHEKNTAKTEKKPKAEARIVIPGGVPQPMPREHEADRTGDVHSLDRNGERNVYLLVKSKDEKGKEVWRFPQGAVEGDELLHEAVIRDLRSEYGTGMDTWVVSRNPIGVYRSGSSPSSSPAKAPVFFYKAHIIQGQVRPDGKQVLDFAWLTKQEIKPRTESDYWAGVKDLLSDF</sequence>
<dbReference type="Pfam" id="PF00293">
    <property type="entry name" value="NUDIX"/>
    <property type="match status" value="1"/>
</dbReference>
<dbReference type="SUPFAM" id="SSF55811">
    <property type="entry name" value="Nudix"/>
    <property type="match status" value="1"/>
</dbReference>
<name>A0A2R6PC37_9APHY</name>
<dbReference type="Gene3D" id="3.90.79.10">
    <property type="entry name" value="Nucleoside Triphosphate Pyrophosphohydrolase"/>
    <property type="match status" value="1"/>
</dbReference>
<dbReference type="GO" id="GO:0005762">
    <property type="term" value="C:mitochondrial large ribosomal subunit"/>
    <property type="evidence" value="ECO:0007669"/>
    <property type="project" value="TreeGrafter"/>
</dbReference>
<evidence type="ECO:0000313" key="10">
    <source>
        <dbReference type="EMBL" id="PSR88860.1"/>
    </source>
</evidence>
<organism evidence="10 11">
    <name type="scientific">Hermanssonia centrifuga</name>
    <dbReference type="NCBI Taxonomy" id="98765"/>
    <lineage>
        <taxon>Eukaryota</taxon>
        <taxon>Fungi</taxon>
        <taxon>Dikarya</taxon>
        <taxon>Basidiomycota</taxon>
        <taxon>Agaricomycotina</taxon>
        <taxon>Agaricomycetes</taxon>
        <taxon>Polyporales</taxon>
        <taxon>Meruliaceae</taxon>
        <taxon>Hermanssonia</taxon>
    </lineage>
</organism>
<dbReference type="OrthoDB" id="414075at2759"/>
<feature type="region of interest" description="Disordered" evidence="8">
    <location>
        <begin position="1"/>
        <end position="20"/>
    </location>
</feature>
<reference evidence="10 11" key="1">
    <citation type="submission" date="2018-02" db="EMBL/GenBank/DDBJ databases">
        <title>Genome sequence of the basidiomycete white-rot fungus Phlebia centrifuga.</title>
        <authorList>
            <person name="Granchi Z."/>
            <person name="Peng M."/>
            <person name="de Vries R.P."/>
            <person name="Hilden K."/>
            <person name="Makela M.R."/>
            <person name="Grigoriev I."/>
            <person name="Riley R."/>
        </authorList>
    </citation>
    <scope>NUCLEOTIDE SEQUENCE [LARGE SCALE GENOMIC DNA]</scope>
    <source>
        <strain evidence="10 11">FBCC195</strain>
    </source>
</reference>
<feature type="domain" description="Nudix hydrolase" evidence="9">
    <location>
        <begin position="143"/>
        <end position="280"/>
    </location>
</feature>
<dbReference type="Pfam" id="PF11788">
    <property type="entry name" value="MRP-L46"/>
    <property type="match status" value="1"/>
</dbReference>
<dbReference type="PROSITE" id="PS51462">
    <property type="entry name" value="NUDIX"/>
    <property type="match status" value="1"/>
</dbReference>
<dbReference type="InterPro" id="IPR021757">
    <property type="entry name" value="Ribosomal_mL46_N"/>
</dbReference>
<dbReference type="GO" id="GO:0003735">
    <property type="term" value="F:structural constituent of ribosome"/>
    <property type="evidence" value="ECO:0007669"/>
    <property type="project" value="InterPro"/>
</dbReference>
<evidence type="ECO:0000256" key="1">
    <source>
        <dbReference type="ARBA" id="ARBA00004173"/>
    </source>
</evidence>